<comment type="caution">
    <text evidence="11">Lacks conserved residue(s) required for the propagation of feature annotation.</text>
</comment>
<organism evidence="14">
    <name type="scientific">Hydatigena taeniaeformis</name>
    <name type="common">Feline tapeworm</name>
    <name type="synonym">Taenia taeniaeformis</name>
    <dbReference type="NCBI Taxonomy" id="6205"/>
    <lineage>
        <taxon>Eukaryota</taxon>
        <taxon>Metazoa</taxon>
        <taxon>Spiralia</taxon>
        <taxon>Lophotrochozoa</taxon>
        <taxon>Platyhelminthes</taxon>
        <taxon>Cestoda</taxon>
        <taxon>Eucestoda</taxon>
        <taxon>Cyclophyllidea</taxon>
        <taxon>Taeniidae</taxon>
        <taxon>Hydatigera</taxon>
    </lineage>
</organism>
<keyword evidence="7 11" id="KW-0812">Transmembrane</keyword>
<dbReference type="UniPathway" id="UPA00196"/>
<keyword evidence="10 11" id="KW-0472">Membrane</keyword>
<dbReference type="AlphaFoldDB" id="A0A0R3X6D3"/>
<evidence type="ECO:0000313" key="13">
    <source>
        <dbReference type="Proteomes" id="UP000274429"/>
    </source>
</evidence>
<accession>A0A0R3X6D3</accession>
<comment type="similarity">
    <text evidence="3 11">Belongs to the PIGV family.</text>
</comment>
<dbReference type="WBParaSite" id="TTAC_0000906101-mRNA-1">
    <property type="protein sequence ID" value="TTAC_0000906101-mRNA-1"/>
    <property type="gene ID" value="TTAC_0000906101"/>
</dbReference>
<dbReference type="EC" id="2.4.1.-" evidence="11"/>
<feature type="transmembrane region" description="Helical" evidence="11">
    <location>
        <begin position="123"/>
        <end position="147"/>
    </location>
</feature>
<dbReference type="STRING" id="6205.A0A0R3X6D3"/>
<dbReference type="Proteomes" id="UP000274429">
    <property type="component" value="Unassembled WGS sequence"/>
</dbReference>
<evidence type="ECO:0000256" key="4">
    <source>
        <dbReference type="ARBA" id="ARBA00022502"/>
    </source>
</evidence>
<evidence type="ECO:0000256" key="8">
    <source>
        <dbReference type="ARBA" id="ARBA00022824"/>
    </source>
</evidence>
<keyword evidence="5 11" id="KW-0328">Glycosyltransferase</keyword>
<sequence>MKDIIQPADETANEFCFLGEKSKIKKRILAIMSYTCVEGSLALSIEIASSLLPNHRADAFDPPEDSCTSVIDCFLRWLLDGFHKWDAIYFHFISMNGYLYENTLVFFPLFPIVLRFVSDLLYAFVPLCSFWTHSILIGVFLCFLCNLLSAIQMYRLSKLVLMNNSLSLVSALLFVINPASVFFTTLYSEALYSFLFLSALIWIHERNYTAGCLILSMTVCCRSNGLVNCGFPCFFRFICFVKEVKSLYKKGRGGFLQHLCSPLPSITAAAFNFFLALSVMILCVISPYLMYQCYAGFLYCYAFPKSSSFTFLLPRAPNSELYKLADELGVLTPYSVNSSFHPDWCAGVPWSSYMLLQKRFWGVDTLAYYRWKQVPNFLLALPVLFLVFKTVSLFGQKAAKTLFSFGIFEDSIKQRLLLPYVYHALFLSAYGIVNVHIQVLTRMLFSSCPVLYWYCASVLLNEQDNLFGRPRLRKAKIKANLMFHQPKNLFHLVNPLRYPPWSSQRMLLYYFYSYIAIGCIMHSNFLPWT</sequence>
<dbReference type="OrthoDB" id="10252502at2759"/>
<feature type="transmembrane region" description="Helical" evidence="11">
    <location>
        <begin position="416"/>
        <end position="437"/>
    </location>
</feature>
<evidence type="ECO:0000256" key="2">
    <source>
        <dbReference type="ARBA" id="ARBA00004687"/>
    </source>
</evidence>
<dbReference type="GO" id="GO:0005789">
    <property type="term" value="C:endoplasmic reticulum membrane"/>
    <property type="evidence" value="ECO:0007669"/>
    <property type="project" value="UniProtKB-SubCell"/>
</dbReference>
<dbReference type="GO" id="GO:0031501">
    <property type="term" value="C:mannosyltransferase complex"/>
    <property type="evidence" value="ECO:0007669"/>
    <property type="project" value="TreeGrafter"/>
</dbReference>
<keyword evidence="6 11" id="KW-0808">Transferase</keyword>
<keyword evidence="9 11" id="KW-1133">Transmembrane helix</keyword>
<keyword evidence="4 11" id="KW-0337">GPI-anchor biosynthesis</keyword>
<feature type="transmembrane region" description="Helical" evidence="11">
    <location>
        <begin position="377"/>
        <end position="395"/>
    </location>
</feature>
<evidence type="ECO:0000256" key="1">
    <source>
        <dbReference type="ARBA" id="ARBA00004477"/>
    </source>
</evidence>
<evidence type="ECO:0000256" key="11">
    <source>
        <dbReference type="RuleBase" id="RU363112"/>
    </source>
</evidence>
<feature type="transmembrane region" description="Helical" evidence="11">
    <location>
        <begin position="159"/>
        <end position="176"/>
    </location>
</feature>
<evidence type="ECO:0000256" key="3">
    <source>
        <dbReference type="ARBA" id="ARBA00008698"/>
    </source>
</evidence>
<evidence type="ECO:0000256" key="6">
    <source>
        <dbReference type="ARBA" id="ARBA00022679"/>
    </source>
</evidence>
<keyword evidence="8 11" id="KW-0256">Endoplasmic reticulum</keyword>
<evidence type="ECO:0000313" key="12">
    <source>
        <dbReference type="EMBL" id="VDM33756.1"/>
    </source>
</evidence>
<feature type="transmembrane region" description="Helical" evidence="11">
    <location>
        <begin position="266"/>
        <end position="289"/>
    </location>
</feature>
<reference evidence="12 13" key="2">
    <citation type="submission" date="2018-11" db="EMBL/GenBank/DDBJ databases">
        <authorList>
            <consortium name="Pathogen Informatics"/>
        </authorList>
    </citation>
    <scope>NUCLEOTIDE SEQUENCE [LARGE SCALE GENOMIC DNA]</scope>
</reference>
<dbReference type="PANTHER" id="PTHR12468:SF2">
    <property type="entry name" value="GPI MANNOSYLTRANSFERASE 2"/>
    <property type="match status" value="1"/>
</dbReference>
<keyword evidence="13" id="KW-1185">Reference proteome</keyword>
<evidence type="ECO:0000256" key="10">
    <source>
        <dbReference type="ARBA" id="ARBA00023136"/>
    </source>
</evidence>
<evidence type="ECO:0000256" key="7">
    <source>
        <dbReference type="ARBA" id="ARBA00022692"/>
    </source>
</evidence>
<proteinExistence type="inferred from homology"/>
<dbReference type="GO" id="GO:0000009">
    <property type="term" value="F:alpha-1,6-mannosyltransferase activity"/>
    <property type="evidence" value="ECO:0007669"/>
    <property type="project" value="InterPro"/>
</dbReference>
<comment type="function">
    <text evidence="11">Mannosyltransferase involved in glycosylphosphatidylinositol-anchor biosynthesis.</text>
</comment>
<evidence type="ECO:0000256" key="5">
    <source>
        <dbReference type="ARBA" id="ARBA00022676"/>
    </source>
</evidence>
<dbReference type="EMBL" id="UYWX01020664">
    <property type="protein sequence ID" value="VDM33756.1"/>
    <property type="molecule type" value="Genomic_DNA"/>
</dbReference>
<dbReference type="InterPro" id="IPR007315">
    <property type="entry name" value="PIG-V/Gpi18"/>
</dbReference>
<evidence type="ECO:0000256" key="9">
    <source>
        <dbReference type="ARBA" id="ARBA00022989"/>
    </source>
</evidence>
<feature type="transmembrane region" description="Helical" evidence="11">
    <location>
        <begin position="98"/>
        <end position="117"/>
    </location>
</feature>
<comment type="pathway">
    <text evidence="2 11">Glycolipid biosynthesis; glycosylphosphatidylinositol-anchor biosynthesis.</text>
</comment>
<dbReference type="Pfam" id="PF04188">
    <property type="entry name" value="Mannosyl_trans2"/>
    <property type="match status" value="1"/>
</dbReference>
<dbReference type="GO" id="GO:0004376">
    <property type="term" value="F:GPI mannosyltransferase activity"/>
    <property type="evidence" value="ECO:0007669"/>
    <property type="project" value="InterPro"/>
</dbReference>
<comment type="subcellular location">
    <subcellularLocation>
        <location evidence="1 11">Endoplasmic reticulum membrane</location>
        <topology evidence="1 11">Multi-pass membrane protein</topology>
    </subcellularLocation>
</comment>
<feature type="transmembrane region" description="Helical" evidence="11">
    <location>
        <begin position="507"/>
        <end position="526"/>
    </location>
</feature>
<evidence type="ECO:0000313" key="14">
    <source>
        <dbReference type="WBParaSite" id="TTAC_0000906101-mRNA-1"/>
    </source>
</evidence>
<gene>
    <name evidence="12" type="ORF">TTAC_LOCUS9046</name>
</gene>
<protein>
    <recommendedName>
        <fullName evidence="11">GPI mannosyltransferase 2</fullName>
        <ecNumber evidence="11">2.4.1.-</ecNumber>
    </recommendedName>
</protein>
<dbReference type="GO" id="GO:0006506">
    <property type="term" value="P:GPI anchor biosynthetic process"/>
    <property type="evidence" value="ECO:0007669"/>
    <property type="project" value="UniProtKB-UniPathway"/>
</dbReference>
<name>A0A0R3X6D3_HYDTA</name>
<reference evidence="14" key="1">
    <citation type="submission" date="2017-02" db="UniProtKB">
        <authorList>
            <consortium name="WormBaseParasite"/>
        </authorList>
    </citation>
    <scope>IDENTIFICATION</scope>
</reference>
<dbReference type="PANTHER" id="PTHR12468">
    <property type="entry name" value="GPI MANNOSYLTRANSFERASE 2"/>
    <property type="match status" value="1"/>
</dbReference>